<organism evidence="9 10">
    <name type="scientific">Cellulomonas wangleii</name>
    <dbReference type="NCBI Taxonomy" id="2816956"/>
    <lineage>
        <taxon>Bacteria</taxon>
        <taxon>Bacillati</taxon>
        <taxon>Actinomycetota</taxon>
        <taxon>Actinomycetes</taxon>
        <taxon>Micrococcales</taxon>
        <taxon>Cellulomonadaceae</taxon>
        <taxon>Cellulomonas</taxon>
    </lineage>
</organism>
<feature type="transmembrane region" description="Helical" evidence="7">
    <location>
        <begin position="70"/>
        <end position="88"/>
    </location>
</feature>
<dbReference type="InterPro" id="IPR018076">
    <property type="entry name" value="T2SS_GspF_dom"/>
</dbReference>
<feature type="region of interest" description="Disordered" evidence="6">
    <location>
        <begin position="283"/>
        <end position="305"/>
    </location>
</feature>
<feature type="domain" description="Type II secretion system protein GspF" evidence="8">
    <location>
        <begin position="105"/>
        <end position="228"/>
    </location>
</feature>
<evidence type="ECO:0000259" key="8">
    <source>
        <dbReference type="Pfam" id="PF00482"/>
    </source>
</evidence>
<evidence type="ECO:0000256" key="1">
    <source>
        <dbReference type="ARBA" id="ARBA00004651"/>
    </source>
</evidence>
<dbReference type="Proteomes" id="UP000677804">
    <property type="component" value="Chromosome"/>
</dbReference>
<comment type="subcellular location">
    <subcellularLocation>
        <location evidence="1">Cell membrane</location>
        <topology evidence="1">Multi-pass membrane protein</topology>
    </subcellularLocation>
</comment>
<evidence type="ECO:0000256" key="5">
    <source>
        <dbReference type="ARBA" id="ARBA00023136"/>
    </source>
</evidence>
<proteinExistence type="predicted"/>
<evidence type="ECO:0000256" key="2">
    <source>
        <dbReference type="ARBA" id="ARBA00022475"/>
    </source>
</evidence>
<accession>A0ABX8D3Y9</accession>
<gene>
    <name evidence="9" type="ORF">KG103_17500</name>
</gene>
<dbReference type="EMBL" id="CP074405">
    <property type="protein sequence ID" value="QVI62182.1"/>
    <property type="molecule type" value="Genomic_DNA"/>
</dbReference>
<evidence type="ECO:0000256" key="4">
    <source>
        <dbReference type="ARBA" id="ARBA00022989"/>
    </source>
</evidence>
<evidence type="ECO:0000256" key="3">
    <source>
        <dbReference type="ARBA" id="ARBA00022692"/>
    </source>
</evidence>
<feature type="compositionally biased region" description="Low complexity" evidence="6">
    <location>
        <begin position="283"/>
        <end position="297"/>
    </location>
</feature>
<evidence type="ECO:0000256" key="6">
    <source>
        <dbReference type="SAM" id="MobiDB-lite"/>
    </source>
</evidence>
<keyword evidence="2" id="KW-1003">Cell membrane</keyword>
<dbReference type="PANTHER" id="PTHR35007">
    <property type="entry name" value="INTEGRAL MEMBRANE PROTEIN-RELATED"/>
    <property type="match status" value="1"/>
</dbReference>
<keyword evidence="10" id="KW-1185">Reference proteome</keyword>
<dbReference type="PANTHER" id="PTHR35007:SF3">
    <property type="entry name" value="POSSIBLE CONSERVED ALANINE RICH MEMBRANE PROTEIN"/>
    <property type="match status" value="1"/>
</dbReference>
<name>A0ABX8D3Y9_9CELL</name>
<dbReference type="Pfam" id="PF00482">
    <property type="entry name" value="T2SSF"/>
    <property type="match status" value="1"/>
</dbReference>
<keyword evidence="3 7" id="KW-0812">Transmembrane</keyword>
<evidence type="ECO:0000313" key="10">
    <source>
        <dbReference type="Proteomes" id="UP000677804"/>
    </source>
</evidence>
<keyword evidence="4 7" id="KW-1133">Transmembrane helix</keyword>
<feature type="transmembrane region" description="Helical" evidence="7">
    <location>
        <begin position="244"/>
        <end position="264"/>
    </location>
</feature>
<feature type="transmembrane region" description="Helical" evidence="7">
    <location>
        <begin position="6"/>
        <end position="27"/>
    </location>
</feature>
<sequence>MTPTLLLVVCLGALVGGGVVLLVDSLLPRDRRRATVRSEGPSLVERIGRQGALALGAGLLVLLLTRWPVAAVAAVLLVLVWPVLFGGARAERQAMARIEALAAWTESLRDTIAGAVGLEQAIPATVTAASPVIQPQLRLLVDRLRVRVPLATALQRLADDLDDPSADLIVAALILNARLRGPGLRQVLSSLSDAGRAELDMRQRVGAGRASTRRSALIVTVFSIVAILGLTVLNPTYVEPYGTATGQLVLTLVCTLFAAGFLWMRRLSGVELPERFLVATPDRAAPADRGGAPDGRALTGPEVRG</sequence>
<dbReference type="RefSeq" id="WP_207339750.1">
    <property type="nucleotide sequence ID" value="NZ_CP074405.1"/>
</dbReference>
<feature type="transmembrane region" description="Helical" evidence="7">
    <location>
        <begin position="216"/>
        <end position="238"/>
    </location>
</feature>
<evidence type="ECO:0000313" key="9">
    <source>
        <dbReference type="EMBL" id="QVI62182.1"/>
    </source>
</evidence>
<keyword evidence="5 7" id="KW-0472">Membrane</keyword>
<protein>
    <submittedName>
        <fullName evidence="9">Type II secretion system F family protein</fullName>
    </submittedName>
</protein>
<reference evidence="9 10" key="1">
    <citation type="submission" date="2021-05" db="EMBL/GenBank/DDBJ databases">
        <title>Novel species in genus Cellulomonas.</title>
        <authorList>
            <person name="Zhang G."/>
        </authorList>
    </citation>
    <scope>NUCLEOTIDE SEQUENCE [LARGE SCALE GENOMIC DNA]</scope>
    <source>
        <strain evidence="10">zg-ZUI222</strain>
    </source>
</reference>
<evidence type="ECO:0000256" key="7">
    <source>
        <dbReference type="SAM" id="Phobius"/>
    </source>
</evidence>